<name>D6U360_KTERA</name>
<organism evidence="4 5">
    <name type="scientific">Ktedonobacter racemifer DSM 44963</name>
    <dbReference type="NCBI Taxonomy" id="485913"/>
    <lineage>
        <taxon>Bacteria</taxon>
        <taxon>Bacillati</taxon>
        <taxon>Chloroflexota</taxon>
        <taxon>Ktedonobacteria</taxon>
        <taxon>Ktedonobacterales</taxon>
        <taxon>Ktedonobacteraceae</taxon>
        <taxon>Ktedonobacter</taxon>
    </lineage>
</organism>
<protein>
    <submittedName>
        <fullName evidence="4">Pentapeptide repeat protein</fullName>
    </submittedName>
</protein>
<evidence type="ECO:0000256" key="2">
    <source>
        <dbReference type="SAM" id="MobiDB-lite"/>
    </source>
</evidence>
<evidence type="ECO:0000313" key="5">
    <source>
        <dbReference type="Proteomes" id="UP000004508"/>
    </source>
</evidence>
<keyword evidence="5" id="KW-1185">Reference proteome</keyword>
<feature type="transmembrane region" description="Helical" evidence="3">
    <location>
        <begin position="16"/>
        <end position="37"/>
    </location>
</feature>
<comment type="caution">
    <text evidence="4">The sequence shown here is derived from an EMBL/GenBank/DDBJ whole genome shotgun (WGS) entry which is preliminary data.</text>
</comment>
<dbReference type="InParanoid" id="D6U360"/>
<dbReference type="Proteomes" id="UP000004508">
    <property type="component" value="Unassembled WGS sequence"/>
</dbReference>
<reference evidence="4 5" key="1">
    <citation type="journal article" date="2011" name="Stand. Genomic Sci.">
        <title>Non-contiguous finished genome sequence and contextual data of the filamentous soil bacterium Ktedonobacter racemifer type strain (SOSP1-21).</title>
        <authorList>
            <person name="Chang Y.J."/>
            <person name="Land M."/>
            <person name="Hauser L."/>
            <person name="Chertkov O."/>
            <person name="Del Rio T.G."/>
            <person name="Nolan M."/>
            <person name="Copeland A."/>
            <person name="Tice H."/>
            <person name="Cheng J.F."/>
            <person name="Lucas S."/>
            <person name="Han C."/>
            <person name="Goodwin L."/>
            <person name="Pitluck S."/>
            <person name="Ivanova N."/>
            <person name="Ovchinikova G."/>
            <person name="Pati A."/>
            <person name="Chen A."/>
            <person name="Palaniappan K."/>
            <person name="Mavromatis K."/>
            <person name="Liolios K."/>
            <person name="Brettin T."/>
            <person name="Fiebig A."/>
            <person name="Rohde M."/>
            <person name="Abt B."/>
            <person name="Goker M."/>
            <person name="Detter J.C."/>
            <person name="Woyke T."/>
            <person name="Bristow J."/>
            <person name="Eisen J.A."/>
            <person name="Markowitz V."/>
            <person name="Hugenholtz P."/>
            <person name="Kyrpides N.C."/>
            <person name="Klenk H.P."/>
            <person name="Lapidus A."/>
        </authorList>
    </citation>
    <scope>NUCLEOTIDE SEQUENCE [LARGE SCALE GENOMIC DNA]</scope>
    <source>
        <strain evidence="5">DSM 44963</strain>
    </source>
</reference>
<dbReference type="InterPro" id="IPR001646">
    <property type="entry name" value="5peptide_repeat"/>
</dbReference>
<dbReference type="Pfam" id="PF00805">
    <property type="entry name" value="Pentapeptide"/>
    <property type="match status" value="3"/>
</dbReference>
<feature type="region of interest" description="Disordered" evidence="2">
    <location>
        <begin position="324"/>
        <end position="346"/>
    </location>
</feature>
<sequence>MGARLRSWWQQVKQHLATILVVAIILIVAIALIIVGYRFDWTGFNGNIKSGKTLWDWMQLLIIPAVLAIGGYVFTFTTSRNERAAAEKHAEAEREIASDNQREAALQAYLDNISELLLHDNLRSSKTNDEVRNIARIRTLTVLPRLDPKRKGSVILFLTESGLISSDDAIIDLLRADLNGVQLYKPWLNEVNLHKTDLSEADLYEADLLGANLSGADLSEAHLAGAILYSVNLSNANLLRTDLHDAELGDADLRNANLSDADLQRARLTNADLSKATMRAANLSGADLSKANLQGAILFGANLHRANLADADLSETNLYRANISSEQMEKAKSLKGTTMPDGSAHP</sequence>
<accession>D6U360</accession>
<dbReference type="Gene3D" id="2.160.20.80">
    <property type="entry name" value="E3 ubiquitin-protein ligase SopA"/>
    <property type="match status" value="1"/>
</dbReference>
<keyword evidence="1" id="KW-0677">Repeat</keyword>
<evidence type="ECO:0000313" key="4">
    <source>
        <dbReference type="EMBL" id="EFH81064.1"/>
    </source>
</evidence>
<dbReference type="eggNOG" id="COG1357">
    <property type="taxonomic scope" value="Bacteria"/>
</dbReference>
<keyword evidence="3" id="KW-0472">Membrane</keyword>
<dbReference type="AlphaFoldDB" id="D6U360"/>
<keyword evidence="3" id="KW-0812">Transmembrane</keyword>
<dbReference type="PANTHER" id="PTHR47485">
    <property type="entry name" value="THYLAKOID LUMENAL 17.4 KDA PROTEIN, CHLOROPLASTIC"/>
    <property type="match status" value="1"/>
</dbReference>
<evidence type="ECO:0000256" key="3">
    <source>
        <dbReference type="SAM" id="Phobius"/>
    </source>
</evidence>
<dbReference type="PANTHER" id="PTHR47485:SF1">
    <property type="entry name" value="THYLAKOID LUMENAL 17.4 KDA PROTEIN, CHLOROPLASTIC"/>
    <property type="match status" value="1"/>
</dbReference>
<dbReference type="RefSeq" id="WP_007918217.1">
    <property type="nucleotide sequence ID" value="NZ_ADVG01000004.1"/>
</dbReference>
<gene>
    <name evidence="4" type="ORF">Krac_1738</name>
</gene>
<dbReference type="SUPFAM" id="SSF141571">
    <property type="entry name" value="Pentapeptide repeat-like"/>
    <property type="match status" value="1"/>
</dbReference>
<keyword evidence="3" id="KW-1133">Transmembrane helix</keyword>
<dbReference type="OrthoDB" id="159489at2"/>
<evidence type="ECO:0000256" key="1">
    <source>
        <dbReference type="ARBA" id="ARBA00022737"/>
    </source>
</evidence>
<feature type="transmembrane region" description="Helical" evidence="3">
    <location>
        <begin position="57"/>
        <end position="75"/>
    </location>
</feature>
<proteinExistence type="predicted"/>
<dbReference type="EMBL" id="ADVG01000004">
    <property type="protein sequence ID" value="EFH81064.1"/>
    <property type="molecule type" value="Genomic_DNA"/>
</dbReference>